<proteinExistence type="predicted"/>
<reference evidence="1 2" key="1">
    <citation type="submission" date="2017-02" db="EMBL/GenBank/DDBJ databases">
        <title>Chromobacterium haemolyticum H5244.</title>
        <authorList>
            <person name="Gulvik C.A."/>
        </authorList>
    </citation>
    <scope>NUCLEOTIDE SEQUENCE [LARGE SCALE GENOMIC DNA]</scope>
    <source>
        <strain evidence="1 2">H5244</strain>
    </source>
</reference>
<organism evidence="1 2">
    <name type="scientific">Chromobacterium haemolyticum</name>
    <dbReference type="NCBI Taxonomy" id="394935"/>
    <lineage>
        <taxon>Bacteria</taxon>
        <taxon>Pseudomonadati</taxon>
        <taxon>Pseudomonadota</taxon>
        <taxon>Betaproteobacteria</taxon>
        <taxon>Neisseriales</taxon>
        <taxon>Chromobacteriaceae</taxon>
        <taxon>Chromobacterium</taxon>
    </lineage>
</organism>
<dbReference type="RefSeq" id="WP_043642126.1">
    <property type="nucleotide sequence ID" value="NZ_MUKV01000004.1"/>
</dbReference>
<dbReference type="Gene3D" id="1.10.1790.10">
    <property type="entry name" value="PRD domain"/>
    <property type="match status" value="1"/>
</dbReference>
<dbReference type="NCBIfam" id="TIGR03582">
    <property type="entry name" value="EF_0829"/>
    <property type="match status" value="1"/>
</dbReference>
<comment type="caution">
    <text evidence="1">The sequence shown here is derived from an EMBL/GenBank/DDBJ whole genome shotgun (WGS) entry which is preliminary data.</text>
</comment>
<dbReference type="AlphaFoldDB" id="A0A1W0D6V9"/>
<dbReference type="InterPro" id="IPR020044">
    <property type="entry name" value="PRD_EF0829/AHA3910"/>
</dbReference>
<protein>
    <recommendedName>
        <fullName evidence="3">Glycine dehydrogenase</fullName>
    </recommendedName>
</protein>
<evidence type="ECO:0000313" key="2">
    <source>
        <dbReference type="Proteomes" id="UP000192721"/>
    </source>
</evidence>
<evidence type="ECO:0008006" key="3">
    <source>
        <dbReference type="Google" id="ProtNLM"/>
    </source>
</evidence>
<dbReference type="EMBL" id="MUKV01000004">
    <property type="protein sequence ID" value="OQS42730.1"/>
    <property type="molecule type" value="Genomic_DNA"/>
</dbReference>
<evidence type="ECO:0000313" key="1">
    <source>
        <dbReference type="EMBL" id="OQS42730.1"/>
    </source>
</evidence>
<name>A0A1W0D6V9_9NEIS</name>
<dbReference type="Proteomes" id="UP000192721">
    <property type="component" value="Unassembled WGS sequence"/>
</dbReference>
<sequence>MNDQVRPIAVDQAAIRRLADQVLGQVPALLDAAGKYLTEVQQQKLDSHVLAMARRSLTGECLPDFDKSLFDEISDTTRRLSAAVVALFGNLPEEEALLLSIHFEMAKNKA</sequence>
<accession>A0A1W0D6V9</accession>
<gene>
    <name evidence="1" type="ORF">B0T45_05025</name>
</gene>